<reference evidence="2" key="1">
    <citation type="submission" date="2018-01" db="EMBL/GenBank/DDBJ databases">
        <title>An insight into the sialome of Amazonian anophelines.</title>
        <authorList>
            <person name="Ribeiro J.M."/>
            <person name="Scarpassa V."/>
            <person name="Calvo E."/>
        </authorList>
    </citation>
    <scope>NUCLEOTIDE SEQUENCE</scope>
    <source>
        <tissue evidence="2">Salivary glands</tissue>
    </source>
</reference>
<feature type="region of interest" description="Disordered" evidence="1">
    <location>
        <begin position="36"/>
        <end position="72"/>
    </location>
</feature>
<proteinExistence type="predicted"/>
<evidence type="ECO:0000313" key="2">
    <source>
        <dbReference type="EMBL" id="MBW47113.1"/>
    </source>
</evidence>
<protein>
    <submittedName>
        <fullName evidence="2">Putative secreted protein</fullName>
    </submittedName>
</protein>
<evidence type="ECO:0000256" key="1">
    <source>
        <dbReference type="SAM" id="MobiDB-lite"/>
    </source>
</evidence>
<organism evidence="2">
    <name type="scientific">Anopheles triannulatus</name>
    <dbReference type="NCBI Taxonomy" id="58253"/>
    <lineage>
        <taxon>Eukaryota</taxon>
        <taxon>Metazoa</taxon>
        <taxon>Ecdysozoa</taxon>
        <taxon>Arthropoda</taxon>
        <taxon>Hexapoda</taxon>
        <taxon>Insecta</taxon>
        <taxon>Pterygota</taxon>
        <taxon>Neoptera</taxon>
        <taxon>Endopterygota</taxon>
        <taxon>Diptera</taxon>
        <taxon>Nematocera</taxon>
        <taxon>Culicoidea</taxon>
        <taxon>Culicidae</taxon>
        <taxon>Anophelinae</taxon>
        <taxon>Anopheles</taxon>
    </lineage>
</organism>
<feature type="compositionally biased region" description="Polar residues" evidence="1">
    <location>
        <begin position="39"/>
        <end position="58"/>
    </location>
</feature>
<name>A0A2M4B239_9DIPT</name>
<dbReference type="AlphaFoldDB" id="A0A2M4B239"/>
<feature type="compositionally biased region" description="Basic and acidic residues" evidence="1">
    <location>
        <begin position="60"/>
        <end position="72"/>
    </location>
</feature>
<dbReference type="EMBL" id="GGFK01013792">
    <property type="protein sequence ID" value="MBW47113.1"/>
    <property type="molecule type" value="Transcribed_RNA"/>
</dbReference>
<sequence length="72" mass="8494">MEYYQLFRYYALATLPHYALLLHLIVNGTEHLPDDDHCTTNQPVNHTHTQRNVTQPHIGSTREMEELQTRYG</sequence>
<accession>A0A2M4B239</accession>